<protein>
    <submittedName>
        <fullName evidence="2">Uncharacterized protein</fullName>
    </submittedName>
</protein>
<feature type="transmembrane region" description="Helical" evidence="1">
    <location>
        <begin position="83"/>
        <end position="104"/>
    </location>
</feature>
<keyword evidence="1" id="KW-0812">Transmembrane</keyword>
<proteinExistence type="predicted"/>
<reference evidence="3" key="1">
    <citation type="journal article" date="2019" name="Int. J. Syst. Evol. Microbiol.">
        <title>The Global Catalogue of Microorganisms (GCM) 10K type strain sequencing project: providing services to taxonomists for standard genome sequencing and annotation.</title>
        <authorList>
            <consortium name="The Broad Institute Genomics Platform"/>
            <consortium name="The Broad Institute Genome Sequencing Center for Infectious Disease"/>
            <person name="Wu L."/>
            <person name="Ma J."/>
        </authorList>
    </citation>
    <scope>NUCLEOTIDE SEQUENCE [LARGE SCALE GENOMIC DNA]</scope>
    <source>
        <strain evidence="3">JCM 16929</strain>
    </source>
</reference>
<evidence type="ECO:0000313" key="2">
    <source>
        <dbReference type="EMBL" id="GAA3636637.1"/>
    </source>
</evidence>
<dbReference type="InterPro" id="IPR025495">
    <property type="entry name" value="DUF4386"/>
</dbReference>
<dbReference type="EMBL" id="BAABAB010000043">
    <property type="protein sequence ID" value="GAA3636637.1"/>
    <property type="molecule type" value="Genomic_DNA"/>
</dbReference>
<sequence length="157" mass="16260">MLYLAGMVVGIGGNILIQSILTAPDGLSSIAASSMLLAVGAVCWLATVAGDAAHGILMFPVLKHHSERSAVGYLTARVVDATFIAVMALLILIQIPLGAAYLNAGTADTSSLQVLSTVFNQANLYAYEFAMITVGVAGLILCTVFLRTGLIPRPLAL</sequence>
<keyword evidence="1" id="KW-0472">Membrane</keyword>
<feature type="transmembrane region" description="Helical" evidence="1">
    <location>
        <begin position="35"/>
        <end position="62"/>
    </location>
</feature>
<accession>A0ABP7AN35</accession>
<comment type="caution">
    <text evidence="2">The sequence shown here is derived from an EMBL/GenBank/DDBJ whole genome shotgun (WGS) entry which is preliminary data.</text>
</comment>
<organism evidence="2 3">
    <name type="scientific">Microlunatus ginsengisoli</name>
    <dbReference type="NCBI Taxonomy" id="363863"/>
    <lineage>
        <taxon>Bacteria</taxon>
        <taxon>Bacillati</taxon>
        <taxon>Actinomycetota</taxon>
        <taxon>Actinomycetes</taxon>
        <taxon>Propionibacteriales</taxon>
        <taxon>Propionibacteriaceae</taxon>
        <taxon>Microlunatus</taxon>
    </lineage>
</organism>
<feature type="transmembrane region" description="Helical" evidence="1">
    <location>
        <begin position="124"/>
        <end position="146"/>
    </location>
</feature>
<keyword evidence="1" id="KW-1133">Transmembrane helix</keyword>
<dbReference type="Proteomes" id="UP001501490">
    <property type="component" value="Unassembled WGS sequence"/>
</dbReference>
<evidence type="ECO:0000256" key="1">
    <source>
        <dbReference type="SAM" id="Phobius"/>
    </source>
</evidence>
<evidence type="ECO:0000313" key="3">
    <source>
        <dbReference type="Proteomes" id="UP001501490"/>
    </source>
</evidence>
<dbReference type="Pfam" id="PF14329">
    <property type="entry name" value="DUF4386"/>
    <property type="match status" value="1"/>
</dbReference>
<gene>
    <name evidence="2" type="ORF">GCM10022236_43970</name>
</gene>
<name>A0ABP7AN35_9ACTN</name>
<keyword evidence="3" id="KW-1185">Reference proteome</keyword>